<feature type="compositionally biased region" description="Low complexity" evidence="11">
    <location>
        <begin position="25"/>
        <end position="72"/>
    </location>
</feature>
<proteinExistence type="inferred from homology"/>
<reference evidence="14" key="1">
    <citation type="submission" date="2016-09" db="EMBL/GenBank/DDBJ databases">
        <authorList>
            <person name="Jeantristanb JTB J.-T."/>
            <person name="Ricardo R."/>
        </authorList>
    </citation>
    <scope>NUCLEOTIDE SEQUENCE [LARGE SCALE GENOMIC DNA]</scope>
</reference>
<dbReference type="InterPro" id="IPR033931">
    <property type="entry name" value="PDK1-typ_PH"/>
</dbReference>
<dbReference type="InterPro" id="IPR008271">
    <property type="entry name" value="Ser/Thr_kinase_AS"/>
</dbReference>
<organism evidence="13 14">
    <name type="scientific">Microbotryum intermedium</name>
    <dbReference type="NCBI Taxonomy" id="269621"/>
    <lineage>
        <taxon>Eukaryota</taxon>
        <taxon>Fungi</taxon>
        <taxon>Dikarya</taxon>
        <taxon>Basidiomycota</taxon>
        <taxon>Pucciniomycotina</taxon>
        <taxon>Microbotryomycetes</taxon>
        <taxon>Microbotryales</taxon>
        <taxon>Microbotryaceae</taxon>
        <taxon>Microbotryum</taxon>
    </lineage>
</organism>
<dbReference type="PANTHER" id="PTHR24356:SF163">
    <property type="entry name" value="3-PHOSPHOINOSITIDE-DEPENDENT PROTEIN KINASE 1-RELATED"/>
    <property type="match status" value="1"/>
</dbReference>
<comment type="catalytic activity">
    <reaction evidence="9">
        <text>L-seryl-[protein] + ATP = O-phospho-L-seryl-[protein] + ADP + H(+)</text>
        <dbReference type="Rhea" id="RHEA:17989"/>
        <dbReference type="Rhea" id="RHEA-COMP:9863"/>
        <dbReference type="Rhea" id="RHEA-COMP:11604"/>
        <dbReference type="ChEBI" id="CHEBI:15378"/>
        <dbReference type="ChEBI" id="CHEBI:29999"/>
        <dbReference type="ChEBI" id="CHEBI:30616"/>
        <dbReference type="ChEBI" id="CHEBI:83421"/>
        <dbReference type="ChEBI" id="CHEBI:456216"/>
        <dbReference type="EC" id="2.7.11.1"/>
    </reaction>
</comment>
<dbReference type="EC" id="2.7.11.1" evidence="2"/>
<dbReference type="EMBL" id="FMSP01000003">
    <property type="protein sequence ID" value="SCV68054.1"/>
    <property type="molecule type" value="Genomic_DNA"/>
</dbReference>
<evidence type="ECO:0000256" key="4">
    <source>
        <dbReference type="ARBA" id="ARBA00022679"/>
    </source>
</evidence>
<dbReference type="CDD" id="cd05581">
    <property type="entry name" value="STKc_PDK1"/>
    <property type="match status" value="1"/>
</dbReference>
<dbReference type="Gene3D" id="3.30.200.20">
    <property type="entry name" value="Phosphorylase Kinase, domain 1"/>
    <property type="match status" value="1"/>
</dbReference>
<evidence type="ECO:0000256" key="10">
    <source>
        <dbReference type="PROSITE-ProRule" id="PRU10141"/>
    </source>
</evidence>
<dbReference type="OrthoDB" id="2536620at2759"/>
<feature type="region of interest" description="Disordered" evidence="11">
    <location>
        <begin position="655"/>
        <end position="709"/>
    </location>
</feature>
<keyword evidence="4" id="KW-0808">Transferase</keyword>
<dbReference type="Pfam" id="PF14593">
    <property type="entry name" value="PH_3"/>
    <property type="match status" value="1"/>
</dbReference>
<dbReference type="Gene3D" id="2.30.29.30">
    <property type="entry name" value="Pleckstrin-homology domain (PH domain)/Phosphotyrosine-binding domain (PTB)"/>
    <property type="match status" value="1"/>
</dbReference>
<evidence type="ECO:0000256" key="2">
    <source>
        <dbReference type="ARBA" id="ARBA00012513"/>
    </source>
</evidence>
<evidence type="ECO:0000256" key="7">
    <source>
        <dbReference type="ARBA" id="ARBA00022840"/>
    </source>
</evidence>
<evidence type="ECO:0000259" key="12">
    <source>
        <dbReference type="PROSITE" id="PS50011"/>
    </source>
</evidence>
<dbReference type="FunFam" id="3.30.200.20:FF:000191">
    <property type="entry name" value="3-phosphoinositide-dependent protein kinase 2-like"/>
    <property type="match status" value="1"/>
</dbReference>
<dbReference type="GO" id="GO:0005524">
    <property type="term" value="F:ATP binding"/>
    <property type="evidence" value="ECO:0007669"/>
    <property type="project" value="UniProtKB-UniRule"/>
</dbReference>
<evidence type="ECO:0000313" key="14">
    <source>
        <dbReference type="Proteomes" id="UP000198372"/>
    </source>
</evidence>
<dbReference type="GO" id="GO:0004674">
    <property type="term" value="F:protein serine/threonine kinase activity"/>
    <property type="evidence" value="ECO:0007669"/>
    <property type="project" value="UniProtKB-KW"/>
</dbReference>
<dbReference type="InterPro" id="IPR011993">
    <property type="entry name" value="PH-like_dom_sf"/>
</dbReference>
<dbReference type="FunFam" id="1.10.510.10:FF:000534">
    <property type="entry name" value="Serine/threonine-protein kinase PKH2"/>
    <property type="match status" value="1"/>
</dbReference>
<gene>
    <name evidence="13" type="ORF">BQ2448_175</name>
</gene>
<comment type="catalytic activity">
    <reaction evidence="8">
        <text>L-threonyl-[protein] + ATP = O-phospho-L-threonyl-[protein] + ADP + H(+)</text>
        <dbReference type="Rhea" id="RHEA:46608"/>
        <dbReference type="Rhea" id="RHEA-COMP:11060"/>
        <dbReference type="Rhea" id="RHEA-COMP:11605"/>
        <dbReference type="ChEBI" id="CHEBI:15378"/>
        <dbReference type="ChEBI" id="CHEBI:30013"/>
        <dbReference type="ChEBI" id="CHEBI:30616"/>
        <dbReference type="ChEBI" id="CHEBI:61977"/>
        <dbReference type="ChEBI" id="CHEBI:456216"/>
        <dbReference type="EC" id="2.7.11.1"/>
    </reaction>
</comment>
<accession>A0A238F861</accession>
<feature type="region of interest" description="Disordered" evidence="11">
    <location>
        <begin position="143"/>
        <end position="209"/>
    </location>
</feature>
<feature type="compositionally biased region" description="Pro residues" evidence="11">
    <location>
        <begin position="1"/>
        <end position="11"/>
    </location>
</feature>
<name>A0A238F861_9BASI</name>
<evidence type="ECO:0000256" key="6">
    <source>
        <dbReference type="ARBA" id="ARBA00022777"/>
    </source>
</evidence>
<dbReference type="InterPro" id="IPR000719">
    <property type="entry name" value="Prot_kinase_dom"/>
</dbReference>
<feature type="compositionally biased region" description="Polar residues" evidence="11">
    <location>
        <begin position="248"/>
        <end position="272"/>
    </location>
</feature>
<protein>
    <recommendedName>
        <fullName evidence="2">non-specific serine/threonine protein kinase</fullName>
        <ecNumber evidence="2">2.7.11.1</ecNumber>
    </recommendedName>
</protein>
<dbReference type="InterPro" id="IPR039046">
    <property type="entry name" value="PDPK1"/>
</dbReference>
<feature type="compositionally biased region" description="Low complexity" evidence="11">
    <location>
        <begin position="145"/>
        <end position="156"/>
    </location>
</feature>
<feature type="compositionally biased region" description="Polar residues" evidence="11">
    <location>
        <begin position="157"/>
        <end position="169"/>
    </location>
</feature>
<keyword evidence="3" id="KW-0723">Serine/threonine-protein kinase</keyword>
<sequence length="830" mass="89789">MSASPPPPPSAPEAAPLRCPTPLNVSTVPTLSSTSSSTTSSPARLATSTSTPAPITPITTTTTTTTTTTSATEGLTTHPIYGSITTPLSTTSSLSSASSSIVSRQSSIRSTSSVVAVPIRKPIRGPPAAYGVCPPTPMSNHLHFSPDSYSNSDSTSMTRNNSSGSNHSAQLVGDNFDSGEPVPSDSDRTGEHFVESHHRYSSTSTPIGFDITPGLRNLVVSDQQTPFPPTPPGPSRSSTARAIVDLGSSPSRPSSQLGTSPASTTTVTQPSPALNPRPTPPSLQIGRRTLDRASSSNLSDQPALRRVDSKDPSSSASVMVVRKTPQDFVFGRTIGQGSYSTVTLVTDKVAPHHQYALKVLDKEHIKREKKIKYVLIERDTLKALDGHPGIVRLYWTFQDAHSLYYVLELAKNGELLKWIKKFGSFSLPSARFYAAQLLSAIEHMHSRGVIHRDLKPENILLDVDMRIKVTDFGTAKLLSDATEPESRAEQPSNSDTPRQRARSFVGTPEYVSPEILSSGKESSRLSDYWGFGCILYQIIAGRPPFQAKTDYLMFQKIIGLEYEFPLGFDEKAKDLVEKLLVVDPTQRLGAAPDGIRAIKSHPFFTSDPAIDFSTIWTVPPPPIETGLVQPKAGLLMNGGVEGMNMQDVDDLLEGFVSDGLDDDDENGSGSALEESEEEEDSTADTSSADKATSNAPRPTTTPDPPHRTKWSLILQPSEAILLTSPILIKRSLIKKKRLLLLTSTDRLLCLKESWDKVTIKHEVWLGKALRGGVDKVGVVGFVKAEREGEKGFVLRTSHATLKFEDPSGGASRWVQELNQAHTQGLQVIIK</sequence>
<dbReference type="InterPro" id="IPR017441">
    <property type="entry name" value="Protein_kinase_ATP_BS"/>
</dbReference>
<evidence type="ECO:0000256" key="1">
    <source>
        <dbReference type="ARBA" id="ARBA00010006"/>
    </source>
</evidence>
<dbReference type="PROSITE" id="PS00107">
    <property type="entry name" value="PROTEIN_KINASE_ATP"/>
    <property type="match status" value="1"/>
</dbReference>
<dbReference type="InterPro" id="IPR011009">
    <property type="entry name" value="Kinase-like_dom_sf"/>
</dbReference>
<dbReference type="Proteomes" id="UP000198372">
    <property type="component" value="Unassembled WGS sequence"/>
</dbReference>
<evidence type="ECO:0000256" key="3">
    <source>
        <dbReference type="ARBA" id="ARBA00022527"/>
    </source>
</evidence>
<feature type="binding site" evidence="10">
    <location>
        <position position="358"/>
    </location>
    <ligand>
        <name>ATP</name>
        <dbReference type="ChEBI" id="CHEBI:30616"/>
    </ligand>
</feature>
<comment type="similarity">
    <text evidence="1">Belongs to the protein kinase superfamily. AGC Ser/Thr protein kinase family. PDPK1 subfamily.</text>
</comment>
<feature type="region of interest" description="Disordered" evidence="11">
    <location>
        <begin position="1"/>
        <end position="79"/>
    </location>
</feature>
<dbReference type="SUPFAM" id="SSF56112">
    <property type="entry name" value="Protein kinase-like (PK-like)"/>
    <property type="match status" value="1"/>
</dbReference>
<feature type="compositionally biased region" description="Acidic residues" evidence="11">
    <location>
        <begin position="673"/>
        <end position="682"/>
    </location>
</feature>
<evidence type="ECO:0000256" key="5">
    <source>
        <dbReference type="ARBA" id="ARBA00022741"/>
    </source>
</evidence>
<feature type="region of interest" description="Disordered" evidence="11">
    <location>
        <begin position="479"/>
        <end position="503"/>
    </location>
</feature>
<dbReference type="Gene3D" id="1.10.510.10">
    <property type="entry name" value="Transferase(Phosphotransferase) domain 1"/>
    <property type="match status" value="1"/>
</dbReference>
<keyword evidence="6" id="KW-0418">Kinase</keyword>
<feature type="compositionally biased region" description="Basic and acidic residues" evidence="11">
    <location>
        <begin position="185"/>
        <end position="198"/>
    </location>
</feature>
<dbReference type="SMART" id="SM00220">
    <property type="entry name" value="S_TKc"/>
    <property type="match status" value="1"/>
</dbReference>
<dbReference type="PROSITE" id="PS50011">
    <property type="entry name" value="PROTEIN_KINASE_DOM"/>
    <property type="match status" value="1"/>
</dbReference>
<dbReference type="STRING" id="269621.A0A238F861"/>
<dbReference type="AlphaFoldDB" id="A0A238F861"/>
<keyword evidence="7 10" id="KW-0067">ATP-binding</keyword>
<dbReference type="Pfam" id="PF00069">
    <property type="entry name" value="Pkinase"/>
    <property type="match status" value="1"/>
</dbReference>
<dbReference type="InterPro" id="IPR050236">
    <property type="entry name" value="Ser_Thr_kinase_AGC"/>
</dbReference>
<dbReference type="GO" id="GO:0035556">
    <property type="term" value="P:intracellular signal transduction"/>
    <property type="evidence" value="ECO:0007669"/>
    <property type="project" value="TreeGrafter"/>
</dbReference>
<feature type="region of interest" description="Disordered" evidence="11">
    <location>
        <begin position="245"/>
        <end position="318"/>
    </location>
</feature>
<keyword evidence="5 10" id="KW-0547">Nucleotide-binding</keyword>
<dbReference type="PROSITE" id="PS00108">
    <property type="entry name" value="PROTEIN_KINASE_ST"/>
    <property type="match status" value="1"/>
</dbReference>
<evidence type="ECO:0000256" key="11">
    <source>
        <dbReference type="SAM" id="MobiDB-lite"/>
    </source>
</evidence>
<dbReference type="PANTHER" id="PTHR24356">
    <property type="entry name" value="SERINE/THREONINE-PROTEIN KINASE"/>
    <property type="match status" value="1"/>
</dbReference>
<evidence type="ECO:0000313" key="13">
    <source>
        <dbReference type="EMBL" id="SCV68054.1"/>
    </source>
</evidence>
<feature type="domain" description="Protein kinase" evidence="12">
    <location>
        <begin position="328"/>
        <end position="604"/>
    </location>
</feature>
<feature type="region of interest" description="Disordered" evidence="11">
    <location>
        <begin position="221"/>
        <end position="240"/>
    </location>
</feature>
<dbReference type="SUPFAM" id="SSF50729">
    <property type="entry name" value="PH domain-like"/>
    <property type="match status" value="1"/>
</dbReference>
<evidence type="ECO:0000256" key="9">
    <source>
        <dbReference type="ARBA" id="ARBA00048679"/>
    </source>
</evidence>
<keyword evidence="14" id="KW-1185">Reference proteome</keyword>
<feature type="compositionally biased region" description="Low complexity" evidence="11">
    <location>
        <begin position="683"/>
        <end position="700"/>
    </location>
</feature>
<evidence type="ECO:0000256" key="8">
    <source>
        <dbReference type="ARBA" id="ARBA00047899"/>
    </source>
</evidence>